<evidence type="ECO:0000256" key="4">
    <source>
        <dbReference type="ARBA" id="ARBA00023163"/>
    </source>
</evidence>
<comment type="similarity">
    <text evidence="1">Belongs to the LysR transcriptional regulatory family.</text>
</comment>
<dbReference type="CDD" id="cd08432">
    <property type="entry name" value="PBP2_GcdR_TrpI_HvrB_AmpR_like"/>
    <property type="match status" value="1"/>
</dbReference>
<dbReference type="Gene3D" id="3.40.190.10">
    <property type="entry name" value="Periplasmic binding protein-like II"/>
    <property type="match status" value="2"/>
</dbReference>
<dbReference type="Pfam" id="PF00126">
    <property type="entry name" value="HTH_1"/>
    <property type="match status" value="1"/>
</dbReference>
<proteinExistence type="inferred from homology"/>
<dbReference type="PANTHER" id="PTHR30537:SF26">
    <property type="entry name" value="GLYCINE CLEAVAGE SYSTEM TRANSCRIPTIONAL ACTIVATOR"/>
    <property type="match status" value="1"/>
</dbReference>
<dbReference type="PROSITE" id="PS50931">
    <property type="entry name" value="HTH_LYSR"/>
    <property type="match status" value="1"/>
</dbReference>
<dbReference type="Proteomes" id="UP000186277">
    <property type="component" value="Unassembled WGS sequence"/>
</dbReference>
<dbReference type="GO" id="GO:0006351">
    <property type="term" value="P:DNA-templated transcription"/>
    <property type="evidence" value="ECO:0007669"/>
    <property type="project" value="TreeGrafter"/>
</dbReference>
<evidence type="ECO:0000256" key="1">
    <source>
        <dbReference type="ARBA" id="ARBA00009437"/>
    </source>
</evidence>
<evidence type="ECO:0000313" key="6">
    <source>
        <dbReference type="EMBL" id="OKP08232.1"/>
    </source>
</evidence>
<evidence type="ECO:0000256" key="2">
    <source>
        <dbReference type="ARBA" id="ARBA00023015"/>
    </source>
</evidence>
<keyword evidence="2" id="KW-0805">Transcription regulation</keyword>
<keyword evidence="7" id="KW-1185">Reference proteome</keyword>
<dbReference type="RefSeq" id="WP_083600872.1">
    <property type="nucleotide sequence ID" value="NZ_CAWMWP010000065.1"/>
</dbReference>
<dbReference type="Gene3D" id="1.10.10.10">
    <property type="entry name" value="Winged helix-like DNA-binding domain superfamily/Winged helix DNA-binding domain"/>
    <property type="match status" value="1"/>
</dbReference>
<dbReference type="EMBL" id="MKGR01000004">
    <property type="protein sequence ID" value="OKP08232.1"/>
    <property type="molecule type" value="Genomic_DNA"/>
</dbReference>
<dbReference type="SUPFAM" id="SSF46785">
    <property type="entry name" value="Winged helix' DNA-binding domain"/>
    <property type="match status" value="1"/>
</dbReference>
<evidence type="ECO:0000313" key="7">
    <source>
        <dbReference type="Proteomes" id="UP000186277"/>
    </source>
</evidence>
<comment type="caution">
    <text evidence="6">The sequence shown here is derived from an EMBL/GenBank/DDBJ whole genome shotgun (WGS) entry which is preliminary data.</text>
</comment>
<accession>A0A1Q5U6X9</accession>
<protein>
    <submittedName>
        <fullName evidence="6">LysR family transcriptional regulator</fullName>
    </submittedName>
</protein>
<dbReference type="InterPro" id="IPR058163">
    <property type="entry name" value="LysR-type_TF_proteobact-type"/>
</dbReference>
<dbReference type="AlphaFoldDB" id="A0A1Q5U6X9"/>
<keyword evidence="4" id="KW-0804">Transcription</keyword>
<evidence type="ECO:0000256" key="3">
    <source>
        <dbReference type="ARBA" id="ARBA00023125"/>
    </source>
</evidence>
<sequence>MAIRLPSLTSLRAFEAAARLRSFKQAAEELSVTATAISHRIRVLEEYLEHPLFLRKVRAVELTPNGLTLFAAVHSGFETIAVAIEHIKKPRRQSVMLSTTPAFATKWLIPRLALFQEAYSDIDLHIHASNTPVDLNTGTVDLAIRYGPGQYAGEVATLLLEDHFAPVASPTLITMISQDVSQWPLIHFDWHRPLPVDLTWSAWAQATGLKPPDLSTGIRYSEESHAIQATIAGQGVALLSLLLIEEELRLGVLQVVTEPSLKGMAYHVLRSNQYPVSEEVAIVNNWLLQIAHQNTADIRK</sequence>
<gene>
    <name evidence="6" type="ORF">Xentx_00931</name>
</gene>
<dbReference type="GO" id="GO:0003700">
    <property type="term" value="F:DNA-binding transcription factor activity"/>
    <property type="evidence" value="ECO:0007669"/>
    <property type="project" value="InterPro"/>
</dbReference>
<dbReference type="InterPro" id="IPR036388">
    <property type="entry name" value="WH-like_DNA-bd_sf"/>
</dbReference>
<dbReference type="InterPro" id="IPR036390">
    <property type="entry name" value="WH_DNA-bd_sf"/>
</dbReference>
<evidence type="ECO:0000259" key="5">
    <source>
        <dbReference type="PROSITE" id="PS50931"/>
    </source>
</evidence>
<keyword evidence="3" id="KW-0238">DNA-binding</keyword>
<reference evidence="6 7" key="1">
    <citation type="submission" date="2016-09" db="EMBL/GenBank/DDBJ databases">
        <title>Xenorhabdus thuongxuanensis sp. nov. and Xenorhabdus eapokensis sp. nov., isolated from Steinernema species.</title>
        <authorList>
            <person name="Kaempfer P."/>
            <person name="Tobias N.J."/>
            <person name="Phan Ke L."/>
            <person name="Bode H.B."/>
            <person name="Glaeser S.P."/>
        </authorList>
    </citation>
    <scope>NUCLEOTIDE SEQUENCE [LARGE SCALE GENOMIC DNA]</scope>
    <source>
        <strain evidence="6 7">30TX1</strain>
    </source>
</reference>
<name>A0A1Q5U6X9_9GAMM</name>
<dbReference type="InterPro" id="IPR000847">
    <property type="entry name" value="LysR_HTH_N"/>
</dbReference>
<organism evidence="6 7">
    <name type="scientific">Xenorhabdus thuongxuanensis</name>
    <dbReference type="NCBI Taxonomy" id="1873484"/>
    <lineage>
        <taxon>Bacteria</taxon>
        <taxon>Pseudomonadati</taxon>
        <taxon>Pseudomonadota</taxon>
        <taxon>Gammaproteobacteria</taxon>
        <taxon>Enterobacterales</taxon>
        <taxon>Morganellaceae</taxon>
        <taxon>Xenorhabdus</taxon>
    </lineage>
</organism>
<dbReference type="PANTHER" id="PTHR30537">
    <property type="entry name" value="HTH-TYPE TRANSCRIPTIONAL REGULATOR"/>
    <property type="match status" value="1"/>
</dbReference>
<dbReference type="SUPFAM" id="SSF53850">
    <property type="entry name" value="Periplasmic binding protein-like II"/>
    <property type="match status" value="1"/>
</dbReference>
<dbReference type="GO" id="GO:0043565">
    <property type="term" value="F:sequence-specific DNA binding"/>
    <property type="evidence" value="ECO:0007669"/>
    <property type="project" value="TreeGrafter"/>
</dbReference>
<dbReference type="Pfam" id="PF03466">
    <property type="entry name" value="LysR_substrate"/>
    <property type="match status" value="1"/>
</dbReference>
<dbReference type="InterPro" id="IPR005119">
    <property type="entry name" value="LysR_subst-bd"/>
</dbReference>
<dbReference type="OrthoDB" id="5526340at2"/>
<feature type="domain" description="HTH lysR-type" evidence="5">
    <location>
        <begin position="6"/>
        <end position="63"/>
    </location>
</feature>